<dbReference type="AlphaFoldDB" id="A0A3B1D061"/>
<organism evidence="1">
    <name type="scientific">hydrothermal vent metagenome</name>
    <dbReference type="NCBI Taxonomy" id="652676"/>
    <lineage>
        <taxon>unclassified sequences</taxon>
        <taxon>metagenomes</taxon>
        <taxon>ecological metagenomes</taxon>
    </lineage>
</organism>
<proteinExistence type="predicted"/>
<name>A0A3B1D061_9ZZZZ</name>
<dbReference type="EMBL" id="UOGD01000450">
    <property type="protein sequence ID" value="VAX29448.1"/>
    <property type="molecule type" value="Genomic_DNA"/>
</dbReference>
<gene>
    <name evidence="1" type="ORF">MNBD_IGNAVI01-169</name>
</gene>
<protein>
    <submittedName>
        <fullName evidence="1">Uncharacterized protein</fullName>
    </submittedName>
</protein>
<evidence type="ECO:0000313" key="1">
    <source>
        <dbReference type="EMBL" id="VAX29448.1"/>
    </source>
</evidence>
<accession>A0A3B1D061</accession>
<sequence length="101" mass="11369">MEKKNETINQVEFPAKVKQGNNNVIIEFSEEISNDIVKEQVESCEANTCTCCTPEFKEKVDSFEVIEKNNSVDVKINGSISVDEVKENLISCAPNLKNKQE</sequence>
<reference evidence="1" key="1">
    <citation type="submission" date="2018-06" db="EMBL/GenBank/DDBJ databases">
        <authorList>
            <person name="Zhirakovskaya E."/>
        </authorList>
    </citation>
    <scope>NUCLEOTIDE SEQUENCE</scope>
</reference>